<dbReference type="EnsemblMetazoa" id="PPA13908.1">
    <property type="protein sequence ID" value="PPA13908.1"/>
    <property type="gene ID" value="WBGene00103462"/>
</dbReference>
<dbReference type="GO" id="GO:0045944">
    <property type="term" value="P:positive regulation of transcription by RNA polymerase II"/>
    <property type="evidence" value="ECO:0000318"/>
    <property type="project" value="GO_Central"/>
</dbReference>
<dbReference type="Gene3D" id="3.30.160.60">
    <property type="entry name" value="Classic Zinc Finger"/>
    <property type="match status" value="1"/>
</dbReference>
<dbReference type="PROSITE" id="PS50157">
    <property type="entry name" value="ZINC_FINGER_C2H2_2"/>
    <property type="match status" value="1"/>
</dbReference>
<dbReference type="GO" id="GO:0008270">
    <property type="term" value="F:zinc ion binding"/>
    <property type="evidence" value="ECO:0007669"/>
    <property type="project" value="UniProtKB-KW"/>
</dbReference>
<evidence type="ECO:0000256" key="4">
    <source>
        <dbReference type="ARBA" id="ARBA00022771"/>
    </source>
</evidence>
<evidence type="ECO:0000256" key="5">
    <source>
        <dbReference type="ARBA" id="ARBA00022833"/>
    </source>
</evidence>
<dbReference type="InterPro" id="IPR050888">
    <property type="entry name" value="ZnF_C2H2-type_TF"/>
</dbReference>
<dbReference type="PROSITE" id="PS00028">
    <property type="entry name" value="ZINC_FINGER_C2H2_1"/>
    <property type="match status" value="1"/>
</dbReference>
<keyword evidence="6" id="KW-0539">Nucleus</keyword>
<evidence type="ECO:0000313" key="8">
    <source>
        <dbReference type="EnsemblMetazoa" id="PPA13908.1"/>
    </source>
</evidence>
<evidence type="ECO:0000256" key="6">
    <source>
        <dbReference type="ARBA" id="ARBA00023242"/>
    </source>
</evidence>
<dbReference type="Proteomes" id="UP000005239">
    <property type="component" value="Unassembled WGS sequence"/>
</dbReference>
<dbReference type="AlphaFoldDB" id="A0A2A6CST7"/>
<proteinExistence type="predicted"/>
<evidence type="ECO:0000256" key="7">
    <source>
        <dbReference type="SAM" id="MobiDB-lite"/>
    </source>
</evidence>
<keyword evidence="9" id="KW-1185">Reference proteome</keyword>
<feature type="region of interest" description="Disordered" evidence="7">
    <location>
        <begin position="103"/>
        <end position="123"/>
    </location>
</feature>
<dbReference type="SMART" id="SM00355">
    <property type="entry name" value="ZnF_C2H2"/>
    <property type="match status" value="4"/>
</dbReference>
<gene>
    <name evidence="8" type="primary">WBGene00103462</name>
</gene>
<feature type="region of interest" description="Disordered" evidence="7">
    <location>
        <begin position="1"/>
        <end position="84"/>
    </location>
</feature>
<evidence type="ECO:0000313" key="9">
    <source>
        <dbReference type="Proteomes" id="UP000005239"/>
    </source>
</evidence>
<evidence type="ECO:0000256" key="3">
    <source>
        <dbReference type="ARBA" id="ARBA00022737"/>
    </source>
</evidence>
<keyword evidence="5" id="KW-0862">Zinc</keyword>
<keyword evidence="3" id="KW-0677">Repeat</keyword>
<keyword evidence="4" id="KW-0863">Zinc-finger</keyword>
<name>A0A2A6CST7_PRIPA</name>
<reference evidence="8" key="2">
    <citation type="submission" date="2022-06" db="UniProtKB">
        <authorList>
            <consortium name="EnsemblMetazoa"/>
        </authorList>
    </citation>
    <scope>IDENTIFICATION</scope>
    <source>
        <strain evidence="8">PS312</strain>
    </source>
</reference>
<accession>A0A2A6CST7</accession>
<sequence length="614" mass="71127">MSSPENVDPVDEMSSASPESQEPRKTRYGRIIVRKGNLPGEDEIPKIRMKKKINKPEEPIKPKRKYTKRKIRTQPSDEKEVTIPVNGNHPVEVKKEIKEEEPDLYEMESEGGEHDDNNPPRQVATYNSNITATDQKEACDLCGMVMEAYKMEIHKLDNHPEHLCSNGRIGCDVNGEAPVYREVIEAAFFRKCYQPVECPYCRIYLASYFDLDLHFIAHGLAQFDAKFACTGCNVTFISVETLKKHLTKQNTPRQSLKCFNSARVLNRMEIDKLKLRFSDADRKDCIRKFDLDTYVLAPPKILECVQESTCAFCNKRTKAYAHLKTDLSNLFIYGLECCENTEKEIIEKISHCKEKFNDRVSVCRHHFQWRNWQTKKIEEVKPKVVERKKIAEKREAPPAENVVLAQKVIRRMEETMVKEENDSGVAFMDETRKDNPTCSDNRPKQVKLEPEDDYEEVLFDKKKEIKKEEPSWDEDINRDRSEMEYDVIDISDDDFGSQDDREAVSLPVFLNKDELEEKVSTRMKIGHKCPVCEESFPNLNDLHGHQSAHPETRLLYSCADCPSTNYLHPDEISKHFEEKMKSALAGFYSYKVNVHSESLSNIQSEKVSNDNDKL</sequence>
<accession>A0A8R1YEJ2</accession>
<organism evidence="8 9">
    <name type="scientific">Pristionchus pacificus</name>
    <name type="common">Parasitic nematode worm</name>
    <dbReference type="NCBI Taxonomy" id="54126"/>
    <lineage>
        <taxon>Eukaryota</taxon>
        <taxon>Metazoa</taxon>
        <taxon>Ecdysozoa</taxon>
        <taxon>Nematoda</taxon>
        <taxon>Chromadorea</taxon>
        <taxon>Rhabditida</taxon>
        <taxon>Rhabditina</taxon>
        <taxon>Diplogasteromorpha</taxon>
        <taxon>Diplogasteroidea</taxon>
        <taxon>Neodiplogasteridae</taxon>
        <taxon>Pristionchus</taxon>
    </lineage>
</organism>
<protein>
    <submittedName>
        <fullName evidence="8">C2H2-type domain-containing protein</fullName>
    </submittedName>
</protein>
<evidence type="ECO:0000256" key="1">
    <source>
        <dbReference type="ARBA" id="ARBA00004123"/>
    </source>
</evidence>
<reference evidence="9" key="1">
    <citation type="journal article" date="2008" name="Nat. Genet.">
        <title>The Pristionchus pacificus genome provides a unique perspective on nematode lifestyle and parasitism.</title>
        <authorList>
            <person name="Dieterich C."/>
            <person name="Clifton S.W."/>
            <person name="Schuster L.N."/>
            <person name="Chinwalla A."/>
            <person name="Delehaunty K."/>
            <person name="Dinkelacker I."/>
            <person name="Fulton L."/>
            <person name="Fulton R."/>
            <person name="Godfrey J."/>
            <person name="Minx P."/>
            <person name="Mitreva M."/>
            <person name="Roeseler W."/>
            <person name="Tian H."/>
            <person name="Witte H."/>
            <person name="Yang S.P."/>
            <person name="Wilson R.K."/>
            <person name="Sommer R.J."/>
        </authorList>
    </citation>
    <scope>NUCLEOTIDE SEQUENCE [LARGE SCALE GENOMIC DNA]</scope>
    <source>
        <strain evidence="9">PS312</strain>
    </source>
</reference>
<evidence type="ECO:0000256" key="2">
    <source>
        <dbReference type="ARBA" id="ARBA00022723"/>
    </source>
</evidence>
<keyword evidence="2" id="KW-0479">Metal-binding</keyword>
<comment type="subcellular location">
    <subcellularLocation>
        <location evidence="1">Nucleus</location>
    </subcellularLocation>
</comment>
<dbReference type="GO" id="GO:0005634">
    <property type="term" value="C:nucleus"/>
    <property type="evidence" value="ECO:0000318"/>
    <property type="project" value="GO_Central"/>
</dbReference>
<dbReference type="PANTHER" id="PTHR24406">
    <property type="entry name" value="TRANSCRIPTIONAL REPRESSOR CTCFL-RELATED"/>
    <property type="match status" value="1"/>
</dbReference>
<feature type="compositionally biased region" description="Basic residues" evidence="7">
    <location>
        <begin position="62"/>
        <end position="72"/>
    </location>
</feature>
<dbReference type="InterPro" id="IPR013087">
    <property type="entry name" value="Znf_C2H2_type"/>
</dbReference>